<gene>
    <name evidence="2" type="ORF">BN2458_PEG0079</name>
</gene>
<dbReference type="AlphaFoldDB" id="A0A0S4PT93"/>
<accession>A0A0S4PT93</accession>
<dbReference type="EMBL" id="LN907858">
    <property type="protein sequence ID" value="CUU38966.1"/>
    <property type="molecule type" value="Genomic_DNA"/>
</dbReference>
<dbReference type="Proteomes" id="UP000064525">
    <property type="component" value="Chromosome I"/>
</dbReference>
<evidence type="ECO:0000313" key="3">
    <source>
        <dbReference type="Proteomes" id="UP000064525"/>
    </source>
</evidence>
<reference evidence="3" key="1">
    <citation type="submission" date="2015-11" db="EMBL/GenBank/DDBJ databases">
        <authorList>
            <person name="Anvar S.Y."/>
        </authorList>
    </citation>
    <scope>NUCLEOTIDE SEQUENCE [LARGE SCALE GENOMIC DNA]</scope>
</reference>
<protein>
    <submittedName>
        <fullName evidence="2">Uncharacterized protein</fullName>
    </submittedName>
</protein>
<feature type="transmembrane region" description="Helical" evidence="1">
    <location>
        <begin position="12"/>
        <end position="34"/>
    </location>
</feature>
<evidence type="ECO:0000256" key="1">
    <source>
        <dbReference type="SAM" id="Phobius"/>
    </source>
</evidence>
<keyword evidence="1" id="KW-0812">Transmembrane</keyword>
<keyword evidence="1" id="KW-1133">Transmembrane helix</keyword>
<sequence length="43" mass="5003">MLFCNPYITLPYAFTLLYFSDIGLNFLLDCFLNLSASFTQNKE</sequence>
<proteinExistence type="predicted"/>
<name>A0A0S4PT93_9HELI</name>
<keyword evidence="1" id="KW-0472">Membrane</keyword>
<evidence type="ECO:0000313" key="2">
    <source>
        <dbReference type="EMBL" id="CUU38966.1"/>
    </source>
</evidence>
<dbReference type="KEGG" id="hty:BN2458_PEG0079"/>
<organism evidence="2 3">
    <name type="scientific">Helicobacter typhlonius</name>
    <dbReference type="NCBI Taxonomy" id="76936"/>
    <lineage>
        <taxon>Bacteria</taxon>
        <taxon>Pseudomonadati</taxon>
        <taxon>Campylobacterota</taxon>
        <taxon>Epsilonproteobacteria</taxon>
        <taxon>Campylobacterales</taxon>
        <taxon>Helicobacteraceae</taxon>
        <taxon>Helicobacter</taxon>
    </lineage>
</organism>